<feature type="compositionally biased region" description="Gly residues" evidence="6">
    <location>
        <begin position="45"/>
        <end position="58"/>
    </location>
</feature>
<dbReference type="GeneID" id="115481529"/>
<evidence type="ECO:0000256" key="5">
    <source>
        <dbReference type="SAM" id="Coils"/>
    </source>
</evidence>
<evidence type="ECO:0000313" key="8">
    <source>
        <dbReference type="Proteomes" id="UP000515156"/>
    </source>
</evidence>
<feature type="domain" description="IF rod" evidence="7">
    <location>
        <begin position="131"/>
        <end position="447"/>
    </location>
</feature>
<accession>A0A6P7ZNH3</accession>
<dbReference type="RefSeq" id="XP_030077793.1">
    <property type="nucleotide sequence ID" value="XM_030221933.1"/>
</dbReference>
<feature type="region of interest" description="Disordered" evidence="6">
    <location>
        <begin position="440"/>
        <end position="466"/>
    </location>
</feature>
<dbReference type="RefSeq" id="XP_030076596.1">
    <property type="nucleotide sequence ID" value="XM_030220736.1"/>
</dbReference>
<dbReference type="PROSITE" id="PS00226">
    <property type="entry name" value="IF_ROD_1"/>
    <property type="match status" value="1"/>
</dbReference>
<feature type="coiled-coil region" evidence="5">
    <location>
        <begin position="135"/>
        <end position="169"/>
    </location>
</feature>
<dbReference type="GO" id="GO:0030855">
    <property type="term" value="P:epithelial cell differentiation"/>
    <property type="evidence" value="ECO:0007669"/>
    <property type="project" value="TreeGrafter"/>
</dbReference>
<feature type="region of interest" description="Disordered" evidence="6">
    <location>
        <begin position="14"/>
        <end position="58"/>
    </location>
</feature>
<keyword evidence="8" id="KW-1185">Reference proteome</keyword>
<dbReference type="FunFam" id="1.20.5.1160:FF:000002">
    <property type="entry name" value="Type I keratin 10"/>
    <property type="match status" value="1"/>
</dbReference>
<dbReference type="KEGG" id="muo:115481529"/>
<keyword evidence="3 5" id="KW-0175">Coiled coil</keyword>
<evidence type="ECO:0000256" key="3">
    <source>
        <dbReference type="ARBA" id="ARBA00023054"/>
    </source>
</evidence>
<dbReference type="PANTHER" id="PTHR23239:SF207">
    <property type="entry name" value="KERATIN, TYPE I CYTOSKELETAL 24"/>
    <property type="match status" value="1"/>
</dbReference>
<dbReference type="KEGG" id="muo:115482269"/>
<proteinExistence type="inferred from homology"/>
<dbReference type="GO" id="GO:0045109">
    <property type="term" value="P:intermediate filament organization"/>
    <property type="evidence" value="ECO:0007669"/>
    <property type="project" value="TreeGrafter"/>
</dbReference>
<dbReference type="Proteomes" id="UP000515156">
    <property type="component" value="Chromosome 12"/>
</dbReference>
<evidence type="ECO:0000256" key="6">
    <source>
        <dbReference type="SAM" id="MobiDB-lite"/>
    </source>
</evidence>
<evidence type="ECO:0000313" key="9">
    <source>
        <dbReference type="RefSeq" id="XP_030076596.1"/>
    </source>
</evidence>
<dbReference type="OrthoDB" id="2441647at2759"/>
<dbReference type="GO" id="GO:0005198">
    <property type="term" value="F:structural molecule activity"/>
    <property type="evidence" value="ECO:0007669"/>
    <property type="project" value="InterPro"/>
</dbReference>
<feature type="region of interest" description="Disordered" evidence="6">
    <location>
        <begin position="319"/>
        <end position="351"/>
    </location>
</feature>
<dbReference type="AlphaFoldDB" id="A0A6P7ZNH3"/>
<dbReference type="SUPFAM" id="SSF64593">
    <property type="entry name" value="Intermediate filament protein, coiled coil region"/>
    <property type="match status" value="2"/>
</dbReference>
<feature type="coiled-coil region" evidence="5">
    <location>
        <begin position="232"/>
        <end position="273"/>
    </location>
</feature>
<dbReference type="InterPro" id="IPR039008">
    <property type="entry name" value="IF_rod_dom"/>
</dbReference>
<dbReference type="GO" id="GO:0005882">
    <property type="term" value="C:intermediate filament"/>
    <property type="evidence" value="ECO:0007669"/>
    <property type="project" value="UniProtKB-KW"/>
</dbReference>
<protein>
    <submittedName>
        <fullName evidence="9 10">Keratin, type I cytoskeletal 47 kDa-like isoform X1</fullName>
    </submittedName>
</protein>
<keyword evidence="1" id="KW-0416">Keratin</keyword>
<feature type="compositionally biased region" description="Low complexity" evidence="6">
    <location>
        <begin position="448"/>
        <end position="460"/>
    </location>
</feature>
<dbReference type="PROSITE" id="PS51842">
    <property type="entry name" value="IF_ROD_2"/>
    <property type="match status" value="1"/>
</dbReference>
<dbReference type="FunFam" id="1.20.5.170:FF:000002">
    <property type="entry name" value="Type I keratin KA11"/>
    <property type="match status" value="1"/>
</dbReference>
<dbReference type="Gene3D" id="1.20.5.170">
    <property type="match status" value="1"/>
</dbReference>
<dbReference type="Gene3D" id="1.20.5.500">
    <property type="entry name" value="Single helix bin"/>
    <property type="match status" value="1"/>
</dbReference>
<dbReference type="InterPro" id="IPR002957">
    <property type="entry name" value="Keratin_I"/>
</dbReference>
<comment type="similarity">
    <text evidence="4">Belongs to the intermediate filament family.</text>
</comment>
<evidence type="ECO:0000259" key="7">
    <source>
        <dbReference type="PROSITE" id="PS51842"/>
    </source>
</evidence>
<dbReference type="InterPro" id="IPR018039">
    <property type="entry name" value="IF_conserved"/>
</dbReference>
<dbReference type="FunFam" id="1.20.5.500:FF:000001">
    <property type="entry name" value="Type II keratin 23"/>
    <property type="match status" value="1"/>
</dbReference>
<feature type="compositionally biased region" description="Basic and acidic residues" evidence="6">
    <location>
        <begin position="319"/>
        <end position="333"/>
    </location>
</feature>
<feature type="coiled-coil region" evidence="5">
    <location>
        <begin position="352"/>
        <end position="439"/>
    </location>
</feature>
<evidence type="ECO:0000256" key="1">
    <source>
        <dbReference type="ARBA" id="ARBA00022744"/>
    </source>
</evidence>
<keyword evidence="2 4" id="KW-0403">Intermediate filament</keyword>
<reference evidence="9 10" key="1">
    <citation type="submission" date="2025-04" db="UniProtKB">
        <authorList>
            <consortium name="RefSeq"/>
        </authorList>
    </citation>
    <scope>IDENTIFICATION</scope>
</reference>
<dbReference type="Pfam" id="PF00038">
    <property type="entry name" value="Filament"/>
    <property type="match status" value="1"/>
</dbReference>
<name>A0A6P7ZNH3_9AMPH</name>
<evidence type="ECO:0000256" key="4">
    <source>
        <dbReference type="RuleBase" id="RU000685"/>
    </source>
</evidence>
<evidence type="ECO:0000256" key="2">
    <source>
        <dbReference type="ARBA" id="ARBA00022754"/>
    </source>
</evidence>
<sequence>MAFQAGSVSIRRAGGSISGQHGGDSLWGQGGSGGHVGSQSLRVGGSHGGWQAGSGGWQAGSGGWQAGSGVAHAGSVVGHAGYGVGQAGFGVGQAGFGFGFDQAGFGGSGFGDGAFGSVQVIGGEGLFPGNEKETMQNLNDRLAAYLDKVRSLEEANTELERKIKEWYDKHRPGSSTGGPGRDYSKYYQAIDDLNKKIIDATIDNGRIILQIDNARLAADDFKLKYENELVLRQSVEADINGLRRVLDELTLTKSHQEMQVESLTEELLFLKKNHEEEVKGLKGTPVGDIDVQMNAAAGIDLTKILNDMRAQYEGLAEKNRREAEEQFHKRSGDLKQQISSNLQQGQTSKTEMTDLRRSLQALEIELQSLLAHKKTLEETLAETEGRFCLQIAQMQATISSIEEQLAAIRADMEQQSSDYEQLLDIKTRLEKEIETYRRLLDGQGGSGSSSSGSSSSWSSGQAAKVPNKVTKVRTIIEEIHDGKVVSTRVKEES</sequence>
<feature type="compositionally biased region" description="Polar residues" evidence="6">
    <location>
        <begin position="334"/>
        <end position="350"/>
    </location>
</feature>
<evidence type="ECO:0000313" key="10">
    <source>
        <dbReference type="RefSeq" id="XP_030077793.1"/>
    </source>
</evidence>
<organism evidence="8 9">
    <name type="scientific">Microcaecilia unicolor</name>
    <dbReference type="NCBI Taxonomy" id="1415580"/>
    <lineage>
        <taxon>Eukaryota</taxon>
        <taxon>Metazoa</taxon>
        <taxon>Chordata</taxon>
        <taxon>Craniata</taxon>
        <taxon>Vertebrata</taxon>
        <taxon>Euteleostomi</taxon>
        <taxon>Amphibia</taxon>
        <taxon>Gymnophiona</taxon>
        <taxon>Siphonopidae</taxon>
        <taxon>Microcaecilia</taxon>
    </lineage>
</organism>
<gene>
    <name evidence="9" type="primary">LOC115481529</name>
    <name evidence="10" type="synonym">LOC115482269</name>
</gene>
<dbReference type="PRINTS" id="PR01248">
    <property type="entry name" value="TYPE1KERATIN"/>
</dbReference>
<dbReference type="PANTHER" id="PTHR23239">
    <property type="entry name" value="INTERMEDIATE FILAMENT"/>
    <property type="match status" value="1"/>
</dbReference>
<dbReference type="Gene3D" id="1.20.5.1160">
    <property type="entry name" value="Vasodilator-stimulated phosphoprotein"/>
    <property type="match status" value="1"/>
</dbReference>
<dbReference type="SMART" id="SM01391">
    <property type="entry name" value="Filament"/>
    <property type="match status" value="1"/>
</dbReference>